<evidence type="ECO:0000313" key="1">
    <source>
        <dbReference type="EMBL" id="KGK35170.1"/>
    </source>
</evidence>
<dbReference type="HOGENOM" id="CLU_3337960_0_0_1"/>
<feature type="non-terminal residue" evidence="1">
    <location>
        <position position="1"/>
    </location>
</feature>
<comment type="caution">
    <text evidence="1">The sequence shown here is derived from an EMBL/GenBank/DDBJ whole genome shotgun (WGS) entry which is preliminary data.</text>
</comment>
<proteinExistence type="predicted"/>
<dbReference type="AlphaFoldDB" id="A0A099NRH5"/>
<accession>A0A099NRH5</accession>
<gene>
    <name evidence="1" type="ORF">JL09_g5680</name>
</gene>
<name>A0A099NRH5_PICKU</name>
<dbReference type="EMBL" id="JQFK01000900">
    <property type="protein sequence ID" value="KGK35170.1"/>
    <property type="molecule type" value="Genomic_DNA"/>
</dbReference>
<sequence>TQIGIDQDAESFDSLLFRLLFWLEVSKYVVNTNLDHSK</sequence>
<evidence type="ECO:0000313" key="2">
    <source>
        <dbReference type="Proteomes" id="UP000029867"/>
    </source>
</evidence>
<dbReference type="Proteomes" id="UP000029867">
    <property type="component" value="Unassembled WGS sequence"/>
</dbReference>
<reference evidence="2" key="1">
    <citation type="journal article" date="2014" name="Microb. Cell Fact.">
        <title>Exploiting Issatchenkia orientalis SD108 for succinic acid production.</title>
        <authorList>
            <person name="Xiao H."/>
            <person name="Shao Z."/>
            <person name="Jiang Y."/>
            <person name="Dole S."/>
            <person name="Zhao H."/>
        </authorList>
    </citation>
    <scope>NUCLEOTIDE SEQUENCE [LARGE SCALE GENOMIC DNA]</scope>
    <source>
        <strain evidence="2">SD108</strain>
    </source>
</reference>
<protein>
    <submittedName>
        <fullName evidence="1">Uncharacterized protein</fullName>
    </submittedName>
</protein>
<organism evidence="1 2">
    <name type="scientific">Pichia kudriavzevii</name>
    <name type="common">Yeast</name>
    <name type="synonym">Issatchenkia orientalis</name>
    <dbReference type="NCBI Taxonomy" id="4909"/>
    <lineage>
        <taxon>Eukaryota</taxon>
        <taxon>Fungi</taxon>
        <taxon>Dikarya</taxon>
        <taxon>Ascomycota</taxon>
        <taxon>Saccharomycotina</taxon>
        <taxon>Pichiomycetes</taxon>
        <taxon>Pichiales</taxon>
        <taxon>Pichiaceae</taxon>
        <taxon>Pichia</taxon>
    </lineage>
</organism>